<dbReference type="SUPFAM" id="SSF49764">
    <property type="entry name" value="HSP20-like chaperones"/>
    <property type="match status" value="1"/>
</dbReference>
<reference evidence="7" key="1">
    <citation type="submission" date="2012-06" db="EMBL/GenBank/DDBJ databases">
        <title>The genome sequence of Coniosporium apollinis CBS 100218.</title>
        <authorList>
            <consortium name="The Broad Institute Genome Sequencing Platform"/>
            <person name="Cuomo C."/>
            <person name="Gorbushina A."/>
            <person name="Noack S."/>
            <person name="Walker B."/>
            <person name="Young S.K."/>
            <person name="Zeng Q."/>
            <person name="Gargeya S."/>
            <person name="Fitzgerald M."/>
            <person name="Haas B."/>
            <person name="Abouelleil A."/>
            <person name="Alvarado L."/>
            <person name="Arachchi H.M."/>
            <person name="Berlin A.M."/>
            <person name="Chapman S.B."/>
            <person name="Goldberg J."/>
            <person name="Griggs A."/>
            <person name="Gujja S."/>
            <person name="Hansen M."/>
            <person name="Howarth C."/>
            <person name="Imamovic A."/>
            <person name="Larimer J."/>
            <person name="McCowan C."/>
            <person name="Montmayeur A."/>
            <person name="Murphy C."/>
            <person name="Neiman D."/>
            <person name="Pearson M."/>
            <person name="Priest M."/>
            <person name="Roberts A."/>
            <person name="Saif S."/>
            <person name="Shea T."/>
            <person name="Sisk P."/>
            <person name="Sykes S."/>
            <person name="Wortman J."/>
            <person name="Nusbaum C."/>
            <person name="Birren B."/>
        </authorList>
    </citation>
    <scope>NUCLEOTIDE SEQUENCE [LARGE SCALE GENOMIC DNA]</scope>
    <source>
        <strain evidence="7">CBS 100218</strain>
    </source>
</reference>
<dbReference type="eggNOG" id="KOG1309">
    <property type="taxonomic scope" value="Eukaryota"/>
</dbReference>
<dbReference type="SUPFAM" id="SSF48452">
    <property type="entry name" value="TPR-like"/>
    <property type="match status" value="1"/>
</dbReference>
<feature type="compositionally biased region" description="Acidic residues" evidence="3">
    <location>
        <begin position="364"/>
        <end position="381"/>
    </location>
</feature>
<dbReference type="Gene3D" id="2.60.40.790">
    <property type="match status" value="1"/>
</dbReference>
<dbReference type="InterPro" id="IPR044563">
    <property type="entry name" value="Sgt1-like"/>
</dbReference>
<proteinExistence type="inferred from homology"/>
<sequence length="443" mass="47768">MSEAMDLAARGASALSASNFHEAISQYTKAISLNPKAVDYYIKRSTAYQRASPPDHQAALHDAEIALVLAVKRAKRELIAQAQHRRAIALYHLERYGDAQFVFDIFKKLDPKDKTLPIWEAKLKGKVKELAQDNEKMKVTVKEIPDIELPTPEAAKAPANGAATSAEKANGSAAQTSTAATPAPTAAGVVQTPPSKIKHDWYQNNDAVYLSLLAKGVPKDRATINIEERAVSISFPTRTSDFDFTLDPLFAPINASASSYNITPNKVELVLKKATPGTKWKSLEAPAAAPNESAPTTTSTSVSQAQPSLPARSAAAPDAPPAYPTSSRTGPKNWDKLARDLTTAKPTKPSTDASSNPSTKAAAEDEPEDDPAWTQEDDFESGDPAQSFFKQLYANANPDTRRAMMKSYYESNGTALSTDWNEVGKGPVQTSPPDGMVARKWGE</sequence>
<feature type="domain" description="SGS" evidence="4">
    <location>
        <begin position="322"/>
        <end position="443"/>
    </location>
</feature>
<evidence type="ECO:0000256" key="3">
    <source>
        <dbReference type="SAM" id="MobiDB-lite"/>
    </source>
</evidence>
<dbReference type="SMART" id="SM00028">
    <property type="entry name" value="TPR"/>
    <property type="match status" value="2"/>
</dbReference>
<dbReference type="Pfam" id="PF04969">
    <property type="entry name" value="CS"/>
    <property type="match status" value="1"/>
</dbReference>
<evidence type="ECO:0000259" key="4">
    <source>
        <dbReference type="PROSITE" id="PS51048"/>
    </source>
</evidence>
<comment type="similarity">
    <text evidence="1">Belongs to the SGT1 family.</text>
</comment>
<dbReference type="CDD" id="cd06466">
    <property type="entry name" value="p23_CS_SGT1_like"/>
    <property type="match status" value="1"/>
</dbReference>
<dbReference type="OMA" id="KSGPKNW"/>
<evidence type="ECO:0000313" key="7">
    <source>
        <dbReference type="Proteomes" id="UP000016924"/>
    </source>
</evidence>
<dbReference type="OrthoDB" id="1898560at2759"/>
<keyword evidence="2" id="KW-0802">TPR repeat</keyword>
<feature type="compositionally biased region" description="Low complexity" evidence="3">
    <location>
        <begin position="284"/>
        <end position="317"/>
    </location>
</feature>
<dbReference type="PROSITE" id="PS51203">
    <property type="entry name" value="CS"/>
    <property type="match status" value="1"/>
</dbReference>
<evidence type="ECO:0000256" key="1">
    <source>
        <dbReference type="ARBA" id="ARBA00008509"/>
    </source>
</evidence>
<feature type="repeat" description="TPR" evidence="2">
    <location>
        <begin position="4"/>
        <end position="37"/>
    </location>
</feature>
<feature type="compositionally biased region" description="Low complexity" evidence="3">
    <location>
        <begin position="154"/>
        <end position="190"/>
    </location>
</feature>
<dbReference type="GeneID" id="19899528"/>
<dbReference type="Proteomes" id="UP000016924">
    <property type="component" value="Unassembled WGS sequence"/>
</dbReference>
<feature type="region of interest" description="Disordered" evidence="3">
    <location>
        <begin position="282"/>
        <end position="396"/>
    </location>
</feature>
<evidence type="ECO:0000259" key="5">
    <source>
        <dbReference type="PROSITE" id="PS51203"/>
    </source>
</evidence>
<dbReference type="AlphaFoldDB" id="R7YMW8"/>
<dbReference type="RefSeq" id="XP_007778308.1">
    <property type="nucleotide sequence ID" value="XM_007780118.1"/>
</dbReference>
<name>R7YMW8_CONA1</name>
<evidence type="ECO:0000256" key="2">
    <source>
        <dbReference type="PROSITE-ProRule" id="PRU00339"/>
    </source>
</evidence>
<evidence type="ECO:0000313" key="6">
    <source>
        <dbReference type="EMBL" id="EON62991.1"/>
    </source>
</evidence>
<keyword evidence="7" id="KW-1185">Reference proteome</keyword>
<organism evidence="6 7">
    <name type="scientific">Coniosporium apollinis (strain CBS 100218)</name>
    <name type="common">Rock-inhabiting black yeast</name>
    <dbReference type="NCBI Taxonomy" id="1168221"/>
    <lineage>
        <taxon>Eukaryota</taxon>
        <taxon>Fungi</taxon>
        <taxon>Dikarya</taxon>
        <taxon>Ascomycota</taxon>
        <taxon>Pezizomycotina</taxon>
        <taxon>Dothideomycetes</taxon>
        <taxon>Dothideomycetes incertae sedis</taxon>
        <taxon>Coniosporium</taxon>
    </lineage>
</organism>
<dbReference type="PROSITE" id="PS50005">
    <property type="entry name" value="TPR"/>
    <property type="match status" value="1"/>
</dbReference>
<accession>R7YMW8</accession>
<dbReference type="EMBL" id="JH767561">
    <property type="protein sequence ID" value="EON62991.1"/>
    <property type="molecule type" value="Genomic_DNA"/>
</dbReference>
<protein>
    <recommendedName>
        <fullName evidence="8">SGT1 and CS domain-containing protein</fullName>
    </recommendedName>
</protein>
<gene>
    <name evidence="6" type="ORF">W97_02217</name>
</gene>
<dbReference type="Pfam" id="PF05002">
    <property type="entry name" value="SGS"/>
    <property type="match status" value="1"/>
</dbReference>
<dbReference type="HOGENOM" id="CLU_039532_3_1_1"/>
<dbReference type="Gene3D" id="1.25.40.10">
    <property type="entry name" value="Tetratricopeptide repeat domain"/>
    <property type="match status" value="1"/>
</dbReference>
<dbReference type="InterPro" id="IPR007699">
    <property type="entry name" value="SGS_dom"/>
</dbReference>
<dbReference type="InterPro" id="IPR011990">
    <property type="entry name" value="TPR-like_helical_dom_sf"/>
</dbReference>
<dbReference type="PANTHER" id="PTHR45862">
    <property type="entry name" value="PROTEIN SGT1 HOMOLOG"/>
    <property type="match status" value="1"/>
</dbReference>
<dbReference type="STRING" id="1168221.R7YMW8"/>
<feature type="domain" description="CS" evidence="5">
    <location>
        <begin position="194"/>
        <end position="284"/>
    </location>
</feature>
<dbReference type="GO" id="GO:0051087">
    <property type="term" value="F:protein-folding chaperone binding"/>
    <property type="evidence" value="ECO:0007669"/>
    <property type="project" value="InterPro"/>
</dbReference>
<feature type="compositionally biased region" description="Polar residues" evidence="3">
    <location>
        <begin position="344"/>
        <end position="359"/>
    </location>
</feature>
<dbReference type="InterPro" id="IPR019734">
    <property type="entry name" value="TPR_rpt"/>
</dbReference>
<dbReference type="InterPro" id="IPR008978">
    <property type="entry name" value="HSP20-like_chaperone"/>
</dbReference>
<dbReference type="InterPro" id="IPR007052">
    <property type="entry name" value="CS_dom"/>
</dbReference>
<feature type="region of interest" description="Disordered" evidence="3">
    <location>
        <begin position="150"/>
        <end position="190"/>
    </location>
</feature>
<dbReference type="PROSITE" id="PS51048">
    <property type="entry name" value="SGS"/>
    <property type="match status" value="1"/>
</dbReference>
<evidence type="ECO:0008006" key="8">
    <source>
        <dbReference type="Google" id="ProtNLM"/>
    </source>
</evidence>
<feature type="region of interest" description="Disordered" evidence="3">
    <location>
        <begin position="415"/>
        <end position="443"/>
    </location>
</feature>